<organism evidence="2 3">
    <name type="scientific">Kipferlia bialata</name>
    <dbReference type="NCBI Taxonomy" id="797122"/>
    <lineage>
        <taxon>Eukaryota</taxon>
        <taxon>Metamonada</taxon>
        <taxon>Carpediemonas-like organisms</taxon>
        <taxon>Kipferlia</taxon>
    </lineage>
</organism>
<feature type="non-terminal residue" evidence="2">
    <location>
        <position position="1"/>
    </location>
</feature>
<evidence type="ECO:0000313" key="2">
    <source>
        <dbReference type="EMBL" id="GIQ82089.1"/>
    </source>
</evidence>
<dbReference type="Proteomes" id="UP000265618">
    <property type="component" value="Unassembled WGS sequence"/>
</dbReference>
<proteinExistence type="predicted"/>
<evidence type="ECO:0000256" key="1">
    <source>
        <dbReference type="SAM" id="MobiDB-lite"/>
    </source>
</evidence>
<feature type="region of interest" description="Disordered" evidence="1">
    <location>
        <begin position="68"/>
        <end position="87"/>
    </location>
</feature>
<protein>
    <submittedName>
        <fullName evidence="2">Uncharacterized protein</fullName>
    </submittedName>
</protein>
<name>A0A9K3CRT6_9EUKA</name>
<sequence length="112" mass="12143">TYKNDSSDTDSEMFMGRLDRMRTMGELSETPTRTVNITRTEVEADPWQPKAKAVVAPTERTESLLTTVGGDASKGAAKVTSGPKKEDTLDKLAKKGGLAARLAAKRKANMKK</sequence>
<dbReference type="EMBL" id="BDIP01000588">
    <property type="protein sequence ID" value="GIQ82089.1"/>
    <property type="molecule type" value="Genomic_DNA"/>
</dbReference>
<accession>A0A9K3CRT6</accession>
<comment type="caution">
    <text evidence="2">The sequence shown here is derived from an EMBL/GenBank/DDBJ whole genome shotgun (WGS) entry which is preliminary data.</text>
</comment>
<keyword evidence="3" id="KW-1185">Reference proteome</keyword>
<gene>
    <name evidence="2" type="ORF">KIPB_003171</name>
</gene>
<dbReference type="AlphaFoldDB" id="A0A9K3CRT6"/>
<reference evidence="2 3" key="1">
    <citation type="journal article" date="2018" name="PLoS ONE">
        <title>The draft genome of Kipferlia bialata reveals reductive genome evolution in fornicate parasites.</title>
        <authorList>
            <person name="Tanifuji G."/>
            <person name="Takabayashi S."/>
            <person name="Kume K."/>
            <person name="Takagi M."/>
            <person name="Nakayama T."/>
            <person name="Kamikawa R."/>
            <person name="Inagaki Y."/>
            <person name="Hashimoto T."/>
        </authorList>
    </citation>
    <scope>NUCLEOTIDE SEQUENCE [LARGE SCALE GENOMIC DNA]</scope>
    <source>
        <strain evidence="2">NY0173</strain>
    </source>
</reference>
<evidence type="ECO:0000313" key="3">
    <source>
        <dbReference type="Proteomes" id="UP000265618"/>
    </source>
</evidence>